<reference evidence="1" key="1">
    <citation type="submission" date="2019-08" db="EMBL/GenBank/DDBJ databases">
        <authorList>
            <person name="Kucharzyk K."/>
            <person name="Murdoch R.W."/>
            <person name="Higgins S."/>
            <person name="Loffler F."/>
        </authorList>
    </citation>
    <scope>NUCLEOTIDE SEQUENCE</scope>
</reference>
<dbReference type="AlphaFoldDB" id="A0A644X7I6"/>
<comment type="caution">
    <text evidence="1">The sequence shown here is derived from an EMBL/GenBank/DDBJ whole genome shotgun (WGS) entry which is preliminary data.</text>
</comment>
<name>A0A644X7I6_9ZZZZ</name>
<proteinExistence type="predicted"/>
<protein>
    <submittedName>
        <fullName evidence="1">Uncharacterized protein</fullName>
    </submittedName>
</protein>
<organism evidence="1">
    <name type="scientific">bioreactor metagenome</name>
    <dbReference type="NCBI Taxonomy" id="1076179"/>
    <lineage>
        <taxon>unclassified sequences</taxon>
        <taxon>metagenomes</taxon>
        <taxon>ecological metagenomes</taxon>
    </lineage>
</organism>
<dbReference type="EMBL" id="VSSQ01001652">
    <property type="protein sequence ID" value="MPM10114.1"/>
    <property type="molecule type" value="Genomic_DNA"/>
</dbReference>
<sequence length="214" mass="22832">MPRQGHIFEGERVQVRGISPAVAQAAGLRAQSPIPAAAPDDRGKKTLAAVTHTQRAVSKDFNFNGGMGANVRDRLPGQFSRQYHPAQSQISAPVHTVQIADGHLGGGMDRKVGYCLAKHPQDAQILHQHRVRAQLGSFRGNLRGAGQLPVGDQSIKGEVDFNPPQMAIRNRRRKLLLRKVLCIPAGVKVPISKINSVSAGLNGGGDRLGRSGGS</sequence>
<evidence type="ECO:0000313" key="1">
    <source>
        <dbReference type="EMBL" id="MPM10114.1"/>
    </source>
</evidence>
<gene>
    <name evidence="1" type="ORF">SDC9_56438</name>
</gene>
<accession>A0A644X7I6</accession>